<name>A0A6J4U9L0_9BACT</name>
<dbReference type="EMBL" id="CADCWK010000011">
    <property type="protein sequence ID" value="CAA9542368.1"/>
    <property type="molecule type" value="Genomic_DNA"/>
</dbReference>
<protein>
    <submittedName>
        <fullName evidence="2">Serine hydroxymethyltransferase</fullName>
        <ecNumber evidence="2">2.1.2.1</ecNumber>
    </submittedName>
</protein>
<dbReference type="EC" id="2.1.2.1" evidence="2"/>
<evidence type="ECO:0000313" key="2">
    <source>
        <dbReference type="EMBL" id="CAA9542368.1"/>
    </source>
</evidence>
<reference evidence="2" key="1">
    <citation type="submission" date="2020-02" db="EMBL/GenBank/DDBJ databases">
        <authorList>
            <person name="Meier V. D."/>
        </authorList>
    </citation>
    <scope>NUCLEOTIDE SEQUENCE</scope>
    <source>
        <strain evidence="2">AVDCRST_MAG33</strain>
    </source>
</reference>
<feature type="compositionally biased region" description="Basic residues" evidence="1">
    <location>
        <begin position="274"/>
        <end position="285"/>
    </location>
</feature>
<feature type="compositionally biased region" description="Pro residues" evidence="1">
    <location>
        <begin position="477"/>
        <end position="487"/>
    </location>
</feature>
<feature type="region of interest" description="Disordered" evidence="1">
    <location>
        <begin position="1"/>
        <end position="492"/>
    </location>
</feature>
<dbReference type="GO" id="GO:0004372">
    <property type="term" value="F:glycine hydroxymethyltransferase activity"/>
    <property type="evidence" value="ECO:0007669"/>
    <property type="project" value="UniProtKB-EC"/>
</dbReference>
<evidence type="ECO:0000256" key="1">
    <source>
        <dbReference type="SAM" id="MobiDB-lite"/>
    </source>
</evidence>
<feature type="compositionally biased region" description="Basic and acidic residues" evidence="1">
    <location>
        <begin position="194"/>
        <end position="207"/>
    </location>
</feature>
<dbReference type="GO" id="GO:0032259">
    <property type="term" value="P:methylation"/>
    <property type="evidence" value="ECO:0007669"/>
    <property type="project" value="UniProtKB-KW"/>
</dbReference>
<keyword evidence="2" id="KW-0489">Methyltransferase</keyword>
<feature type="compositionally biased region" description="Basic residues" evidence="1">
    <location>
        <begin position="250"/>
        <end position="266"/>
    </location>
</feature>
<feature type="non-terminal residue" evidence="2">
    <location>
        <position position="513"/>
    </location>
</feature>
<feature type="non-terminal residue" evidence="2">
    <location>
        <position position="1"/>
    </location>
</feature>
<gene>
    <name evidence="2" type="ORF">AVDCRST_MAG33-136</name>
</gene>
<accession>A0A6J4U9L0</accession>
<organism evidence="2">
    <name type="scientific">uncultured Thermomicrobiales bacterium</name>
    <dbReference type="NCBI Taxonomy" id="1645740"/>
    <lineage>
        <taxon>Bacteria</taxon>
        <taxon>Pseudomonadati</taxon>
        <taxon>Thermomicrobiota</taxon>
        <taxon>Thermomicrobia</taxon>
        <taxon>Thermomicrobiales</taxon>
        <taxon>environmental samples</taxon>
    </lineage>
</organism>
<proteinExistence type="predicted"/>
<feature type="compositionally biased region" description="Low complexity" evidence="1">
    <location>
        <begin position="208"/>
        <end position="224"/>
    </location>
</feature>
<dbReference type="GO" id="GO:0008168">
    <property type="term" value="F:methyltransferase activity"/>
    <property type="evidence" value="ECO:0007669"/>
    <property type="project" value="UniProtKB-KW"/>
</dbReference>
<feature type="compositionally biased region" description="Basic residues" evidence="1">
    <location>
        <begin position="112"/>
        <end position="127"/>
    </location>
</feature>
<keyword evidence="2" id="KW-0808">Transferase</keyword>
<sequence length="513" mass="56528">GHRRWPARPLSQFDSPPRDRHRRHRVLRESRHGRRRIPDRRDRDRPGAGGSALQPEADRQRELQFARHPARPGQPVQRQVRRGLPWSSLLRGLRQRRPDRGRGGPAGEGPLRRRPRLRPAALRRRCQPGRVLGDPLGPRPGSGAGAAGSRGPVEGDPRAVGDHPGGTEQPAPAGPRLLLGRAPHPRLPAQHLGPDVRDLRLRGRPGDRSAGPRAGPRAGARGPAVDPDRRVQCLPAPDRLRPPPRDRGRGRGGLHGRHGSLRRSGRRQGVLGRLRPRRPRPHRHVDHPQDPPRSPWRHRALQAGVRRVGGQGLPSDPRRSAAAGDRGQGRRLPGGQPAGVRDLCPADRRQRRRPRGRVRGGGALSRDRHLREPPAPDRRREVVQPERAPGGIGPPPGGDHPEPEQPPVRPERSLVHERPADRHPGRHDARDGHRRDARDRRDHRAGPAEHASGDDVVWQGQQGEDRRGGWDRGDSPPAGPGPDPCLPPVSRAGRRAYRVGELAGIGRASPGRL</sequence>
<feature type="compositionally biased region" description="Basic and acidic residues" evidence="1">
    <location>
        <begin position="238"/>
        <end position="249"/>
    </location>
</feature>
<feature type="compositionally biased region" description="Basic and acidic residues" evidence="1">
    <location>
        <begin position="56"/>
        <end position="65"/>
    </location>
</feature>
<feature type="compositionally biased region" description="Basic residues" evidence="1">
    <location>
        <begin position="349"/>
        <end position="358"/>
    </location>
</feature>
<dbReference type="AlphaFoldDB" id="A0A6J4U9L0"/>
<feature type="compositionally biased region" description="Basic residues" evidence="1">
    <location>
        <begin position="19"/>
        <end position="38"/>
    </location>
</feature>
<feature type="compositionally biased region" description="Low complexity" evidence="1">
    <location>
        <begin position="330"/>
        <end position="339"/>
    </location>
</feature>
<feature type="compositionally biased region" description="Basic and acidic residues" evidence="1">
    <location>
        <begin position="365"/>
        <end position="384"/>
    </location>
</feature>
<feature type="compositionally biased region" description="Basic and acidic residues" evidence="1">
    <location>
        <begin position="463"/>
        <end position="474"/>
    </location>
</feature>
<feature type="compositionally biased region" description="Basic and acidic residues" evidence="1">
    <location>
        <begin position="399"/>
        <end position="453"/>
    </location>
</feature>